<evidence type="ECO:0000256" key="4">
    <source>
        <dbReference type="ARBA" id="ARBA00012546"/>
    </source>
</evidence>
<evidence type="ECO:0000256" key="1">
    <source>
        <dbReference type="ARBA" id="ARBA00001165"/>
    </source>
</evidence>
<gene>
    <name evidence="7 8" type="primary">uxaC</name>
    <name evidence="8" type="ORF">ROE7235_03024</name>
</gene>
<dbReference type="GO" id="GO:0042840">
    <property type="term" value="P:D-glucuronate catabolic process"/>
    <property type="evidence" value="ECO:0007669"/>
    <property type="project" value="TreeGrafter"/>
</dbReference>
<dbReference type="GO" id="GO:0008880">
    <property type="term" value="F:glucuronate isomerase activity"/>
    <property type="evidence" value="ECO:0007669"/>
    <property type="project" value="UniProtKB-UniRule"/>
</dbReference>
<evidence type="ECO:0000256" key="6">
    <source>
        <dbReference type="ARBA" id="ARBA00023235"/>
    </source>
</evidence>
<accession>A0A3B0MBE8</accession>
<dbReference type="AlphaFoldDB" id="A0A3B0MBE8"/>
<evidence type="ECO:0000256" key="2">
    <source>
        <dbReference type="ARBA" id="ARBA00004892"/>
    </source>
</evidence>
<dbReference type="Gene3D" id="1.10.2020.10">
    <property type="entry name" value="uronate isomerase, domain 2, chain A"/>
    <property type="match status" value="1"/>
</dbReference>
<evidence type="ECO:0000256" key="7">
    <source>
        <dbReference type="HAMAP-Rule" id="MF_00675"/>
    </source>
</evidence>
<organism evidence="8 9">
    <name type="scientific">Roseinatronobacter ekhonensis</name>
    <dbReference type="NCBI Taxonomy" id="254356"/>
    <lineage>
        <taxon>Bacteria</taxon>
        <taxon>Pseudomonadati</taxon>
        <taxon>Pseudomonadota</taxon>
        <taxon>Alphaproteobacteria</taxon>
        <taxon>Rhodobacterales</taxon>
        <taxon>Paracoccaceae</taxon>
        <taxon>Roseinatronobacter</taxon>
    </lineage>
</organism>
<comment type="catalytic activity">
    <reaction evidence="1 7">
        <text>D-glucuronate = D-fructuronate</text>
        <dbReference type="Rhea" id="RHEA:13049"/>
        <dbReference type="ChEBI" id="CHEBI:58720"/>
        <dbReference type="ChEBI" id="CHEBI:59863"/>
        <dbReference type="EC" id="5.3.1.12"/>
    </reaction>
</comment>
<sequence length="475" mass="52801">MSRFLGPDFLLDTSTARHLFHDVAKPLPIVDFHNHLSPQDIAQDRHWDNLGALWLEHDHYKWRVMRWAGVPESHVTGSADFRAKFDAFARVMPRIVGNPVHHWSHLELWRHFGLEGVVLTQDTAARVWDTAAERLLERGFGARGLLAQMNVSYVATTDDPCDTLEHHAAFAAEAATGLRMVPTFRPDPALYPEDAGFAAWLDRLEAASGQSIATYAELLSALLQRLDHFRAHGARAADHGLNRLDVIDPATQAEGDATLSHARLGQTVSHAAAAAFRHRLLLDLGRAYAAHDMVMQLHMGPLRNTRSRLMTGFGRDAGADSLRDAPLAEALNALLDGLDRDNALPRTILYALDPGKTPVIVTTAGNFQDGSLAGKVQPGTAWWFNDQLDGMETQMRTLAQMGLISTFLGMLTDSRSFLSFPRHEYFRRLLCRMIGTWAETGHLPDDPEQLDALVRDICYRNAAAWFNPTEGAKCD</sequence>
<protein>
    <recommendedName>
        <fullName evidence="5 7">Uronate isomerase</fullName>
        <ecNumber evidence="4 7">5.3.1.12</ecNumber>
    </recommendedName>
    <alternativeName>
        <fullName evidence="7">Glucuronate isomerase</fullName>
    </alternativeName>
    <alternativeName>
        <fullName evidence="7">Uronic isomerase</fullName>
    </alternativeName>
</protein>
<comment type="catalytic activity">
    <reaction evidence="7">
        <text>aldehydo-D-galacturonate = keto-D-tagaturonate</text>
        <dbReference type="Rhea" id="RHEA:27702"/>
        <dbReference type="ChEBI" id="CHEBI:12952"/>
        <dbReference type="ChEBI" id="CHEBI:17886"/>
    </reaction>
</comment>
<evidence type="ECO:0000256" key="3">
    <source>
        <dbReference type="ARBA" id="ARBA00008397"/>
    </source>
</evidence>
<dbReference type="GO" id="GO:0019698">
    <property type="term" value="P:D-galacturonate catabolic process"/>
    <property type="evidence" value="ECO:0007669"/>
    <property type="project" value="TreeGrafter"/>
</dbReference>
<dbReference type="RefSeq" id="WP_121096329.1">
    <property type="nucleotide sequence ID" value="NZ_UIHC01000042.1"/>
</dbReference>
<dbReference type="EC" id="5.3.1.12" evidence="4 7"/>
<dbReference type="Pfam" id="PF02614">
    <property type="entry name" value="UxaC"/>
    <property type="match status" value="1"/>
</dbReference>
<dbReference type="InterPro" id="IPR003766">
    <property type="entry name" value="Uronate_isomerase"/>
</dbReference>
<evidence type="ECO:0000256" key="5">
    <source>
        <dbReference type="ARBA" id="ARBA00020555"/>
    </source>
</evidence>
<dbReference type="EMBL" id="UIHC01000042">
    <property type="protein sequence ID" value="SUZ33255.1"/>
    <property type="molecule type" value="Genomic_DNA"/>
</dbReference>
<dbReference type="NCBIfam" id="NF002794">
    <property type="entry name" value="PRK02925.1"/>
    <property type="match status" value="1"/>
</dbReference>
<dbReference type="InterPro" id="IPR032466">
    <property type="entry name" value="Metal_Hydrolase"/>
</dbReference>
<reference evidence="9" key="1">
    <citation type="submission" date="2018-08" db="EMBL/GenBank/DDBJ databases">
        <authorList>
            <person name="Rodrigo-Torres L."/>
            <person name="Arahal R. D."/>
            <person name="Lucena T."/>
        </authorList>
    </citation>
    <scope>NUCLEOTIDE SEQUENCE [LARGE SCALE GENOMIC DNA]</scope>
    <source>
        <strain evidence="9">CECT 7235</strain>
    </source>
</reference>
<keyword evidence="6 7" id="KW-0413">Isomerase</keyword>
<dbReference type="PANTHER" id="PTHR30068">
    <property type="entry name" value="URONATE ISOMERASE"/>
    <property type="match status" value="1"/>
</dbReference>
<evidence type="ECO:0000313" key="8">
    <source>
        <dbReference type="EMBL" id="SUZ33255.1"/>
    </source>
</evidence>
<dbReference type="OrthoDB" id="9766564at2"/>
<dbReference type="HAMAP" id="MF_00675">
    <property type="entry name" value="UxaC"/>
    <property type="match status" value="1"/>
</dbReference>
<dbReference type="UniPathway" id="UPA00246"/>
<comment type="similarity">
    <text evidence="3 7">Belongs to the metallo-dependent hydrolases superfamily. Uronate isomerase family.</text>
</comment>
<dbReference type="SUPFAM" id="SSF51556">
    <property type="entry name" value="Metallo-dependent hydrolases"/>
    <property type="match status" value="1"/>
</dbReference>
<evidence type="ECO:0000313" key="9">
    <source>
        <dbReference type="Proteomes" id="UP000272908"/>
    </source>
</evidence>
<keyword evidence="9" id="KW-1185">Reference proteome</keyword>
<dbReference type="PANTHER" id="PTHR30068:SF4">
    <property type="entry name" value="URONATE ISOMERASE"/>
    <property type="match status" value="1"/>
</dbReference>
<dbReference type="Proteomes" id="UP000272908">
    <property type="component" value="Unassembled WGS sequence"/>
</dbReference>
<dbReference type="Gene3D" id="3.20.20.140">
    <property type="entry name" value="Metal-dependent hydrolases"/>
    <property type="match status" value="1"/>
</dbReference>
<name>A0A3B0MBE8_9RHOB</name>
<proteinExistence type="inferred from homology"/>
<comment type="pathway">
    <text evidence="2 7">Carbohydrate metabolism; pentose and glucuronate interconversion.</text>
</comment>